<evidence type="ECO:0000256" key="6">
    <source>
        <dbReference type="SAM" id="MobiDB-lite"/>
    </source>
</evidence>
<evidence type="ECO:0000256" key="2">
    <source>
        <dbReference type="ARBA" id="ARBA00022692"/>
    </source>
</evidence>
<dbReference type="Proteomes" id="UP000578531">
    <property type="component" value="Unassembled WGS sequence"/>
</dbReference>
<dbReference type="PANTHER" id="PTHR33048">
    <property type="entry name" value="PTH11-LIKE INTEGRAL MEMBRANE PROTEIN (AFU_ORTHOLOGUE AFUA_5G11245)"/>
    <property type="match status" value="1"/>
</dbReference>
<evidence type="ECO:0000256" key="3">
    <source>
        <dbReference type="ARBA" id="ARBA00022989"/>
    </source>
</evidence>
<dbReference type="InterPro" id="IPR052337">
    <property type="entry name" value="SAT4-like"/>
</dbReference>
<dbReference type="Pfam" id="PF20684">
    <property type="entry name" value="Fung_rhodopsin"/>
    <property type="match status" value="1"/>
</dbReference>
<feature type="transmembrane region" description="Helical" evidence="7">
    <location>
        <begin position="99"/>
        <end position="118"/>
    </location>
</feature>
<comment type="similarity">
    <text evidence="5">Belongs to the SAT4 family.</text>
</comment>
<protein>
    <recommendedName>
        <fullName evidence="8">Rhodopsin domain-containing protein</fullName>
    </recommendedName>
</protein>
<evidence type="ECO:0000313" key="9">
    <source>
        <dbReference type="EMBL" id="KAF6235418.1"/>
    </source>
</evidence>
<dbReference type="InterPro" id="IPR049326">
    <property type="entry name" value="Rhodopsin_dom_fungi"/>
</dbReference>
<dbReference type="EMBL" id="JACCJC010000025">
    <property type="protein sequence ID" value="KAF6235418.1"/>
    <property type="molecule type" value="Genomic_DNA"/>
</dbReference>
<comment type="subcellular location">
    <subcellularLocation>
        <location evidence="1">Membrane</location>
        <topology evidence="1">Multi-pass membrane protein</topology>
    </subcellularLocation>
</comment>
<dbReference type="GeneID" id="59288275"/>
<evidence type="ECO:0000259" key="8">
    <source>
        <dbReference type="Pfam" id="PF20684"/>
    </source>
</evidence>
<reference evidence="9 10" key="1">
    <citation type="journal article" date="2020" name="Genomics">
        <title>Complete, high-quality genomes from long-read metagenomic sequencing of two wolf lichen thalli reveals enigmatic genome architecture.</title>
        <authorList>
            <person name="McKenzie S.K."/>
            <person name="Walston R.F."/>
            <person name="Allen J.L."/>
        </authorList>
    </citation>
    <scope>NUCLEOTIDE SEQUENCE [LARGE SCALE GENOMIC DNA]</scope>
    <source>
        <strain evidence="9">WasteWater2</strain>
    </source>
</reference>
<feature type="transmembrane region" description="Helical" evidence="7">
    <location>
        <begin position="237"/>
        <end position="255"/>
    </location>
</feature>
<dbReference type="AlphaFoldDB" id="A0A8H6FVG3"/>
<dbReference type="GO" id="GO:0016020">
    <property type="term" value="C:membrane"/>
    <property type="evidence" value="ECO:0007669"/>
    <property type="project" value="UniProtKB-SubCell"/>
</dbReference>
<evidence type="ECO:0000256" key="1">
    <source>
        <dbReference type="ARBA" id="ARBA00004141"/>
    </source>
</evidence>
<keyword evidence="10" id="KW-1185">Reference proteome</keyword>
<dbReference type="OrthoDB" id="444631at2759"/>
<keyword evidence="2 7" id="KW-0812">Transmembrane</keyword>
<feature type="transmembrane region" description="Helical" evidence="7">
    <location>
        <begin position="6"/>
        <end position="24"/>
    </location>
</feature>
<keyword evidence="4 7" id="KW-0472">Membrane</keyword>
<organism evidence="9 10">
    <name type="scientific">Letharia columbiana</name>
    <dbReference type="NCBI Taxonomy" id="112416"/>
    <lineage>
        <taxon>Eukaryota</taxon>
        <taxon>Fungi</taxon>
        <taxon>Dikarya</taxon>
        <taxon>Ascomycota</taxon>
        <taxon>Pezizomycotina</taxon>
        <taxon>Lecanoromycetes</taxon>
        <taxon>OSLEUM clade</taxon>
        <taxon>Lecanoromycetidae</taxon>
        <taxon>Lecanorales</taxon>
        <taxon>Lecanorineae</taxon>
        <taxon>Parmeliaceae</taxon>
        <taxon>Letharia</taxon>
    </lineage>
</organism>
<dbReference type="PANTHER" id="PTHR33048:SF162">
    <property type="entry name" value="SATRATOXIN BIOSYNTHESIS SC1 CLUSTER PROTEIN 4"/>
    <property type="match status" value="1"/>
</dbReference>
<dbReference type="RefSeq" id="XP_037164789.1">
    <property type="nucleotide sequence ID" value="XM_037308523.1"/>
</dbReference>
<feature type="domain" description="Rhodopsin" evidence="8">
    <location>
        <begin position="25"/>
        <end position="260"/>
    </location>
</feature>
<gene>
    <name evidence="9" type="ORF">HO173_006614</name>
</gene>
<feature type="region of interest" description="Disordered" evidence="6">
    <location>
        <begin position="322"/>
        <end position="348"/>
    </location>
</feature>
<feature type="transmembrane region" description="Helical" evidence="7">
    <location>
        <begin position="130"/>
        <end position="154"/>
    </location>
</feature>
<proteinExistence type="inferred from homology"/>
<accession>A0A8H6FVG3</accession>
<sequence length="348" mass="39088">MSPTSSYTHVNWALTGTAGALTIGRYAIRYVSSRRFFWDDLVHLCALVVLIAHGGTDQLSLNSKARIKNAANSKPRPSQTYLLGLYEHNERLSSVNNCFLYLVFWIVKLSFLMLYRFLFQSSTPFKKAWWVVLAFTVVTFWVPIAGVLSTCAGADTVADYKACDGQTHGRVIKLEYSCVVNIVSDLAIMALPFWMLKDLKIAMSQKLGLAFIFSFAIVCVALDIVRVVEAVSQNQALYTVIEINLVVVMSCLPTYRSLLSIRQRNKPHQSHPWRSLEQGNYWRSHEGDNHPLRRRKSSDFEVEMSAKSIHITQALDISNVARDSDPLDTTSKPARAASSPAVRTQAFS</sequence>
<evidence type="ECO:0000256" key="5">
    <source>
        <dbReference type="ARBA" id="ARBA00038359"/>
    </source>
</evidence>
<evidence type="ECO:0000313" key="10">
    <source>
        <dbReference type="Proteomes" id="UP000578531"/>
    </source>
</evidence>
<feature type="transmembrane region" description="Helical" evidence="7">
    <location>
        <begin position="207"/>
        <end position="225"/>
    </location>
</feature>
<evidence type="ECO:0000256" key="4">
    <source>
        <dbReference type="ARBA" id="ARBA00023136"/>
    </source>
</evidence>
<name>A0A8H6FVG3_9LECA</name>
<comment type="caution">
    <text evidence="9">The sequence shown here is derived from an EMBL/GenBank/DDBJ whole genome shotgun (WGS) entry which is preliminary data.</text>
</comment>
<evidence type="ECO:0000256" key="7">
    <source>
        <dbReference type="SAM" id="Phobius"/>
    </source>
</evidence>
<keyword evidence="3 7" id="KW-1133">Transmembrane helix</keyword>